<dbReference type="PROSITE" id="PS51688">
    <property type="entry name" value="ICA"/>
    <property type="match status" value="1"/>
</dbReference>
<keyword evidence="5" id="KW-1185">Reference proteome</keyword>
<proteinExistence type="predicted"/>
<reference evidence="5" key="1">
    <citation type="journal article" date="2019" name="Int. J. Syst. Evol. Microbiol.">
        <title>The Global Catalogue of Microorganisms (GCM) 10K type strain sequencing project: providing services to taxonomists for standard genome sequencing and annotation.</title>
        <authorList>
            <consortium name="The Broad Institute Genomics Platform"/>
            <consortium name="The Broad Institute Genome Sequencing Center for Infectious Disease"/>
            <person name="Wu L."/>
            <person name="Ma J."/>
        </authorList>
    </citation>
    <scope>NUCLEOTIDE SEQUENCE [LARGE SCALE GENOMIC DNA]</scope>
    <source>
        <strain evidence="5">CGMCC 1.16306</strain>
    </source>
</reference>
<evidence type="ECO:0000313" key="5">
    <source>
        <dbReference type="Proteomes" id="UP001596415"/>
    </source>
</evidence>
<name>A0ABW2MXS6_9FLAO</name>
<evidence type="ECO:0000259" key="3">
    <source>
        <dbReference type="PROSITE" id="PS51688"/>
    </source>
</evidence>
<dbReference type="EMBL" id="JBHTBN010000003">
    <property type="protein sequence ID" value="MFC7357546.1"/>
    <property type="molecule type" value="Genomic_DNA"/>
</dbReference>
<organism evidence="4 5">
    <name type="scientific">Jejudonia soesokkakensis</name>
    <dbReference type="NCBI Taxonomy" id="1323432"/>
    <lineage>
        <taxon>Bacteria</taxon>
        <taxon>Pseudomonadati</taxon>
        <taxon>Bacteroidota</taxon>
        <taxon>Flavobacteriia</taxon>
        <taxon>Flavobacteriales</taxon>
        <taxon>Flavobacteriaceae</taxon>
        <taxon>Jejudonia</taxon>
    </lineage>
</organism>
<keyword evidence="1" id="KW-0175">Coiled coil</keyword>
<accession>A0ABW2MXS6</accession>
<dbReference type="Proteomes" id="UP001596415">
    <property type="component" value="Unassembled WGS sequence"/>
</dbReference>
<gene>
    <name evidence="4" type="ORF">ACFQO1_07595</name>
</gene>
<dbReference type="Pfam" id="PF13884">
    <property type="entry name" value="Peptidase_S74"/>
    <property type="match status" value="1"/>
</dbReference>
<dbReference type="PROSITE" id="PS51257">
    <property type="entry name" value="PROKAR_LIPOPROTEIN"/>
    <property type="match status" value="1"/>
</dbReference>
<evidence type="ECO:0000313" key="4">
    <source>
        <dbReference type="EMBL" id="MFC7357546.1"/>
    </source>
</evidence>
<feature type="coiled-coil region" evidence="1">
    <location>
        <begin position="141"/>
        <end position="168"/>
    </location>
</feature>
<comment type="caution">
    <text evidence="4">The sequence shown here is derived from an EMBL/GenBank/DDBJ whole genome shotgun (WGS) entry which is preliminary data.</text>
</comment>
<evidence type="ECO:0000256" key="2">
    <source>
        <dbReference type="SAM" id="SignalP"/>
    </source>
</evidence>
<feature type="domain" description="Peptidase S74" evidence="3">
    <location>
        <begin position="64"/>
        <end position="155"/>
    </location>
</feature>
<dbReference type="RefSeq" id="WP_380217391.1">
    <property type="nucleotide sequence ID" value="NZ_JBHTBN010000003.1"/>
</dbReference>
<dbReference type="InterPro" id="IPR030392">
    <property type="entry name" value="S74_ICA"/>
</dbReference>
<feature type="signal peptide" evidence="2">
    <location>
        <begin position="1"/>
        <end position="22"/>
    </location>
</feature>
<protein>
    <submittedName>
        <fullName evidence="4">Tail fiber domain-containing protein</fullName>
    </submittedName>
</protein>
<feature type="chain" id="PRO_5047501509" evidence="2">
    <location>
        <begin position="23"/>
        <end position="169"/>
    </location>
</feature>
<sequence>MKVAIRYVIALFLTLGMLSCSSNDDDNNNSSEICNNGIDDDGDGQIDCQDGDCSEAQNCTQGGSDIRLKENITLLPYGLSEVLQLEGKMYSYKADVSSEKRLGFIAQDVQLIMPELVSTNVSNDRLQIHYMDMMAVLVNAIQEQQILLDDHELQIEILSCQIEKQEQLK</sequence>
<keyword evidence="2" id="KW-0732">Signal</keyword>
<evidence type="ECO:0000256" key="1">
    <source>
        <dbReference type="SAM" id="Coils"/>
    </source>
</evidence>